<dbReference type="EMBL" id="OZ021743">
    <property type="protein sequence ID" value="CAK9328875.1"/>
    <property type="molecule type" value="Genomic_DNA"/>
</dbReference>
<dbReference type="Proteomes" id="UP001642487">
    <property type="component" value="Chromosome 9"/>
</dbReference>
<gene>
    <name evidence="1" type="ORF">CITCOLO1_LOCUS21309</name>
</gene>
<organism evidence="1 2">
    <name type="scientific">Citrullus colocynthis</name>
    <name type="common">colocynth</name>
    <dbReference type="NCBI Taxonomy" id="252529"/>
    <lineage>
        <taxon>Eukaryota</taxon>
        <taxon>Viridiplantae</taxon>
        <taxon>Streptophyta</taxon>
        <taxon>Embryophyta</taxon>
        <taxon>Tracheophyta</taxon>
        <taxon>Spermatophyta</taxon>
        <taxon>Magnoliopsida</taxon>
        <taxon>eudicotyledons</taxon>
        <taxon>Gunneridae</taxon>
        <taxon>Pentapetalae</taxon>
        <taxon>rosids</taxon>
        <taxon>fabids</taxon>
        <taxon>Cucurbitales</taxon>
        <taxon>Cucurbitaceae</taxon>
        <taxon>Benincaseae</taxon>
        <taxon>Citrullus</taxon>
    </lineage>
</organism>
<proteinExistence type="predicted"/>
<reference evidence="1 2" key="1">
    <citation type="submission" date="2024-03" db="EMBL/GenBank/DDBJ databases">
        <authorList>
            <person name="Gkanogiannis A."/>
            <person name="Becerra Lopez-Lavalle L."/>
        </authorList>
    </citation>
    <scope>NUCLEOTIDE SEQUENCE [LARGE SCALE GENOMIC DNA]</scope>
</reference>
<evidence type="ECO:0000313" key="1">
    <source>
        <dbReference type="EMBL" id="CAK9328875.1"/>
    </source>
</evidence>
<dbReference type="Gene3D" id="3.70.10.10">
    <property type="match status" value="1"/>
</dbReference>
<accession>A0ABP0Z7W4</accession>
<evidence type="ECO:0000313" key="2">
    <source>
        <dbReference type="Proteomes" id="UP001642487"/>
    </source>
</evidence>
<name>A0ABP0Z7W4_9ROSI</name>
<sequence length="310" mass="34972">MKVDNVTPLVEAISKLCEVFKEGDVKFSPSAFSIIASNPSIGFFITLHIKEQYFTKFVNYFSISSEDLKLVIIELSLIDDASVFVTLTNSQVKFSVAAEYEIVLTKEDGRCEIVGRREASGVATTWLTSLPSEEKELGAIDYGKYFTIHSEDLRRVINLLDVLVCVTVTNSEVRFHTTSQVVVVTKKGGGCEIVGYEEIFETQFKIILRPSTFFCRLSYNETERVSFYQTINNSHHVVLFPVFADSLSPQYAIYFPVIQDFVLVLLLPRVFALASGSGGSSQRQQQHKREKKGYEVLGCFEDLGSCQRRR</sequence>
<evidence type="ECO:0008006" key="3">
    <source>
        <dbReference type="Google" id="ProtNLM"/>
    </source>
</evidence>
<protein>
    <recommendedName>
        <fullName evidence="3">Proliferating cell nuclear antigen</fullName>
    </recommendedName>
</protein>
<keyword evidence="2" id="KW-1185">Reference proteome</keyword>